<dbReference type="GO" id="GO:1990077">
    <property type="term" value="C:primosome complex"/>
    <property type="evidence" value="ECO:0007669"/>
    <property type="project" value="UniProtKB-UniRule"/>
</dbReference>
<dbReference type="CDD" id="cd04496">
    <property type="entry name" value="SSB_OBF"/>
    <property type="match status" value="1"/>
</dbReference>
<gene>
    <name evidence="4 5" type="primary">priB</name>
    <name evidence="5" type="ORF">IPMB12_08515</name>
</gene>
<dbReference type="InParanoid" id="A0A6G9ID27"/>
<dbReference type="AlphaFoldDB" id="A0A6G9ID27"/>
<evidence type="ECO:0000313" key="6">
    <source>
        <dbReference type="Proteomes" id="UP000501168"/>
    </source>
</evidence>
<dbReference type="PIRSF" id="PIRSF003135">
    <property type="entry name" value="Primosomal_n"/>
    <property type="match status" value="1"/>
</dbReference>
<name>A0A6G9ID27_9GAMM</name>
<dbReference type="GO" id="GO:0006269">
    <property type="term" value="P:DNA replication, synthesis of primer"/>
    <property type="evidence" value="ECO:0007669"/>
    <property type="project" value="UniProtKB-KW"/>
</dbReference>
<evidence type="ECO:0000313" key="5">
    <source>
        <dbReference type="EMBL" id="QIQ21719.1"/>
    </source>
</evidence>
<keyword evidence="1 4" id="KW-0639">Primosome</keyword>
<keyword evidence="6" id="KW-1185">Reference proteome</keyword>
<dbReference type="NCBIfam" id="TIGR04418">
    <property type="entry name" value="PriB_gamma"/>
    <property type="match status" value="1"/>
</dbReference>
<keyword evidence="3 4" id="KW-0238">DNA-binding</keyword>
<evidence type="ECO:0000256" key="3">
    <source>
        <dbReference type="ARBA" id="ARBA00023125"/>
    </source>
</evidence>
<keyword evidence="2 4" id="KW-0235">DNA replication</keyword>
<proteinExistence type="inferred from homology"/>
<dbReference type="HAMAP" id="MF_00720">
    <property type="entry name" value="PriB"/>
    <property type="match status" value="1"/>
</dbReference>
<evidence type="ECO:0000256" key="1">
    <source>
        <dbReference type="ARBA" id="ARBA00022515"/>
    </source>
</evidence>
<dbReference type="Gene3D" id="2.40.50.140">
    <property type="entry name" value="Nucleic acid-binding proteins"/>
    <property type="match status" value="1"/>
</dbReference>
<protein>
    <recommendedName>
        <fullName evidence="4">Replication restart protein PriB</fullName>
    </recommendedName>
</protein>
<organism evidence="5 6">
    <name type="scientific">Zophobihabitans entericus</name>
    <dbReference type="NCBI Taxonomy" id="1635327"/>
    <lineage>
        <taxon>Bacteria</taxon>
        <taxon>Pseudomonadati</taxon>
        <taxon>Pseudomonadota</taxon>
        <taxon>Gammaproteobacteria</taxon>
        <taxon>Orbales</taxon>
        <taxon>Orbaceae</taxon>
        <taxon>Zophobihabitans</taxon>
    </lineage>
</organism>
<dbReference type="EMBL" id="CP050253">
    <property type="protein sequence ID" value="QIQ21719.1"/>
    <property type="molecule type" value="Genomic_DNA"/>
</dbReference>
<dbReference type="SUPFAM" id="SSF50249">
    <property type="entry name" value="Nucleic acid-binding proteins"/>
    <property type="match status" value="1"/>
</dbReference>
<evidence type="ECO:0000256" key="4">
    <source>
        <dbReference type="HAMAP-Rule" id="MF_00720"/>
    </source>
</evidence>
<dbReference type="GO" id="GO:0003697">
    <property type="term" value="F:single-stranded DNA binding"/>
    <property type="evidence" value="ECO:0007669"/>
    <property type="project" value="UniProtKB-UniRule"/>
</dbReference>
<comment type="similarity">
    <text evidence="4">Belongs to the PriB family.</text>
</comment>
<comment type="function">
    <text evidence="4">Involved in the restart of stalled replication forks, which reloads the replicative helicase on sites other than the origin of replication; the PriA-PriB pathway is the major replication restart pathway. During primosome assembly it facilitates complex formation between PriA and DnaT on DNA; stabilizes PriA on DNA. Stimulates the DNA unwinding activity of PriA helicase.</text>
</comment>
<dbReference type="FunCoup" id="A0A6G9ID27">
    <property type="interactions" value="82"/>
</dbReference>
<dbReference type="InterPro" id="IPR012340">
    <property type="entry name" value="NA-bd_OB-fold"/>
</dbReference>
<sequence>MANRLVMSGTVYKTPIRKVSPNGIPHCQFYLEHSSNQTEAGFSRQAWCNIPVIVSGHNDLTHSIKKGSKIQVSGFISTHKSRNNLNQLVLHADHIELLGE</sequence>
<comment type="subunit">
    <text evidence="4">Homodimer. Interacts with PriA and DnaT. Component of the replication restart primosome. Primosome assembly occurs via a 'hand-off' mechanism. PriA binds to replication forks, subsequently PriB then DnaT bind; DnaT then displaces ssDNA to generate the helicase loading substrate.</text>
</comment>
<dbReference type="RefSeq" id="WP_166916815.1">
    <property type="nucleotide sequence ID" value="NZ_CP050253.1"/>
</dbReference>
<evidence type="ECO:0000256" key="2">
    <source>
        <dbReference type="ARBA" id="ARBA00022705"/>
    </source>
</evidence>
<dbReference type="Proteomes" id="UP000501168">
    <property type="component" value="Chromosome"/>
</dbReference>
<dbReference type="PROSITE" id="PS50935">
    <property type="entry name" value="SSB"/>
    <property type="match status" value="1"/>
</dbReference>
<reference evidence="5 6" key="1">
    <citation type="submission" date="2020-03" db="EMBL/GenBank/DDBJ databases">
        <title>Complete genome sequence of Orbus sp. IPMB12 (BCRC 80908).</title>
        <authorList>
            <person name="Lo W.-S."/>
            <person name="Chang T.-H."/>
            <person name="Kuo C.-H."/>
        </authorList>
    </citation>
    <scope>NUCLEOTIDE SEQUENCE [LARGE SCALE GENOMIC DNA]</scope>
    <source>
        <strain evidence="5 6">IPMB12</strain>
    </source>
</reference>
<dbReference type="Pfam" id="PF22657">
    <property type="entry name" value="SSB_1"/>
    <property type="match status" value="1"/>
</dbReference>
<dbReference type="InterPro" id="IPR000424">
    <property type="entry name" value="Primosome_PriB/ssb"/>
</dbReference>
<dbReference type="KEGG" id="orb:IPMB12_08515"/>
<accession>A0A6G9ID27</accession>
<dbReference type="InterPro" id="IPR023646">
    <property type="entry name" value="Prisomal_replication_PriB"/>
</dbReference>